<dbReference type="GO" id="GO:0016020">
    <property type="term" value="C:membrane"/>
    <property type="evidence" value="ECO:0007669"/>
    <property type="project" value="UniProtKB-SubCell"/>
</dbReference>
<feature type="signal peptide" evidence="8">
    <location>
        <begin position="1"/>
        <end position="20"/>
    </location>
</feature>
<evidence type="ECO:0000256" key="7">
    <source>
        <dbReference type="PIRSR" id="PIRSR002854-1"/>
    </source>
</evidence>
<evidence type="ECO:0000256" key="5">
    <source>
        <dbReference type="ARBA" id="ARBA00023288"/>
    </source>
</evidence>
<dbReference type="PROSITE" id="PS51257">
    <property type="entry name" value="PROKAR_LIPOPROTEIN"/>
    <property type="match status" value="1"/>
</dbReference>
<keyword evidence="2 8" id="KW-0732">Signal</keyword>
<sequence length="269" mass="28705">MKKVVAVLVSAVMLCGVLGACGTGGDDKTITVGASTTPHAEILKVAAPLMQEAGYTLTIQEFDDYVLPNMALQNGEIDANYFQHKPHMDDFNSEQNGDLVSVAAIHYEPLGLYAGKTKAIADLPDGAQIAVPNDTSNEARALMLLEAQGLIKLKDDADYSATVKDIAENPKNLKIVEIEAAQLGRSLQDVDMAVINGNYAIKAGLKVETDALAREEKDSSAATDYANIVAVKSGNENNAAVQELIKALESDEVRAYMEETYEGAVVPVF</sequence>
<keyword evidence="5 6" id="KW-0449">Lipoprotein</keyword>
<keyword evidence="3" id="KW-0472">Membrane</keyword>
<accession>A0A9D1NIW9</accession>
<evidence type="ECO:0000256" key="6">
    <source>
        <dbReference type="PIRNR" id="PIRNR002854"/>
    </source>
</evidence>
<protein>
    <recommendedName>
        <fullName evidence="6">Lipoprotein</fullName>
    </recommendedName>
</protein>
<proteinExistence type="inferred from homology"/>
<dbReference type="PIRSF" id="PIRSF002854">
    <property type="entry name" value="MetQ"/>
    <property type="match status" value="1"/>
</dbReference>
<reference evidence="9" key="2">
    <citation type="journal article" date="2021" name="PeerJ">
        <title>Extensive microbial diversity within the chicken gut microbiome revealed by metagenomics and culture.</title>
        <authorList>
            <person name="Gilroy R."/>
            <person name="Ravi A."/>
            <person name="Getino M."/>
            <person name="Pursley I."/>
            <person name="Horton D.L."/>
            <person name="Alikhan N.F."/>
            <person name="Baker D."/>
            <person name="Gharbi K."/>
            <person name="Hall N."/>
            <person name="Watson M."/>
            <person name="Adriaenssens E.M."/>
            <person name="Foster-Nyarko E."/>
            <person name="Jarju S."/>
            <person name="Secka A."/>
            <person name="Antonio M."/>
            <person name="Oren A."/>
            <person name="Chaudhuri R.R."/>
            <person name="La Ragione R."/>
            <person name="Hildebrand F."/>
            <person name="Pallen M.J."/>
        </authorList>
    </citation>
    <scope>NUCLEOTIDE SEQUENCE</scope>
    <source>
        <strain evidence="9">4920</strain>
    </source>
</reference>
<feature type="chain" id="PRO_5038584212" description="Lipoprotein" evidence="8">
    <location>
        <begin position="21"/>
        <end position="269"/>
    </location>
</feature>
<dbReference type="Gene3D" id="3.40.190.10">
    <property type="entry name" value="Periplasmic binding protein-like II"/>
    <property type="match status" value="2"/>
</dbReference>
<dbReference type="EMBL" id="DVOF01000218">
    <property type="protein sequence ID" value="HIV03376.1"/>
    <property type="molecule type" value="Genomic_DNA"/>
</dbReference>
<dbReference type="PANTHER" id="PTHR30429:SF0">
    <property type="entry name" value="METHIONINE-BINDING LIPOPROTEIN METQ"/>
    <property type="match status" value="1"/>
</dbReference>
<dbReference type="Proteomes" id="UP000886743">
    <property type="component" value="Unassembled WGS sequence"/>
</dbReference>
<evidence type="ECO:0000256" key="2">
    <source>
        <dbReference type="ARBA" id="ARBA00022729"/>
    </source>
</evidence>
<dbReference type="SUPFAM" id="SSF53850">
    <property type="entry name" value="Periplasmic binding protein-like II"/>
    <property type="match status" value="1"/>
</dbReference>
<dbReference type="InterPro" id="IPR004872">
    <property type="entry name" value="Lipoprotein_NlpA"/>
</dbReference>
<feature type="lipid moiety-binding region" description="S-diacylglycerol cysteine" evidence="7">
    <location>
        <position position="21"/>
    </location>
</feature>
<gene>
    <name evidence="9" type="ORF">IAC74_07350</name>
</gene>
<evidence type="ECO:0000256" key="8">
    <source>
        <dbReference type="SAM" id="SignalP"/>
    </source>
</evidence>
<comment type="subcellular location">
    <subcellularLocation>
        <location evidence="1">Membrane</location>
        <topology evidence="1">Lipid-anchor</topology>
    </subcellularLocation>
</comment>
<comment type="similarity">
    <text evidence="6">Belongs to the nlpA lipoprotein family.</text>
</comment>
<dbReference type="CDD" id="cd13597">
    <property type="entry name" value="PBP2_lipoprotein_Tp32"/>
    <property type="match status" value="1"/>
</dbReference>
<evidence type="ECO:0000313" key="9">
    <source>
        <dbReference type="EMBL" id="HIV03376.1"/>
    </source>
</evidence>
<dbReference type="AlphaFoldDB" id="A0A9D1NIW9"/>
<keyword evidence="4" id="KW-0564">Palmitate</keyword>
<evidence type="ECO:0000313" key="10">
    <source>
        <dbReference type="Proteomes" id="UP000886743"/>
    </source>
</evidence>
<evidence type="ECO:0000256" key="3">
    <source>
        <dbReference type="ARBA" id="ARBA00023136"/>
    </source>
</evidence>
<comment type="caution">
    <text evidence="9">The sequence shown here is derived from an EMBL/GenBank/DDBJ whole genome shotgun (WGS) entry which is preliminary data.</text>
</comment>
<evidence type="ECO:0000256" key="4">
    <source>
        <dbReference type="ARBA" id="ARBA00023139"/>
    </source>
</evidence>
<evidence type="ECO:0000256" key="1">
    <source>
        <dbReference type="ARBA" id="ARBA00004635"/>
    </source>
</evidence>
<dbReference type="Pfam" id="PF03180">
    <property type="entry name" value="Lipoprotein_9"/>
    <property type="match status" value="1"/>
</dbReference>
<organism evidence="9 10">
    <name type="scientific">Candidatus Aphodoplasma excrementigallinarum</name>
    <dbReference type="NCBI Taxonomy" id="2840673"/>
    <lineage>
        <taxon>Bacteria</taxon>
        <taxon>Bacillati</taxon>
        <taxon>Bacillota</taxon>
        <taxon>Clostridia</taxon>
        <taxon>Eubacteriales</taxon>
        <taxon>Candidatus Aphodoplasma</taxon>
    </lineage>
</organism>
<reference evidence="9" key="1">
    <citation type="submission" date="2020-10" db="EMBL/GenBank/DDBJ databases">
        <authorList>
            <person name="Gilroy R."/>
        </authorList>
    </citation>
    <scope>NUCLEOTIDE SEQUENCE</scope>
    <source>
        <strain evidence="9">4920</strain>
    </source>
</reference>
<name>A0A9D1NIW9_9FIRM</name>
<dbReference type="PANTHER" id="PTHR30429">
    <property type="entry name" value="D-METHIONINE-BINDING LIPOPROTEIN METQ"/>
    <property type="match status" value="1"/>
</dbReference>